<dbReference type="GO" id="GO:0070403">
    <property type="term" value="F:NAD+ binding"/>
    <property type="evidence" value="ECO:0007669"/>
    <property type="project" value="InterPro"/>
</dbReference>
<dbReference type="InterPro" id="IPR036291">
    <property type="entry name" value="NAD(P)-bd_dom_sf"/>
</dbReference>
<dbReference type="GO" id="GO:0006635">
    <property type="term" value="P:fatty acid beta-oxidation"/>
    <property type="evidence" value="ECO:0007669"/>
    <property type="project" value="TreeGrafter"/>
</dbReference>
<evidence type="ECO:0000256" key="4">
    <source>
        <dbReference type="ARBA" id="ARBA00013000"/>
    </source>
</evidence>
<dbReference type="Proteomes" id="UP001152799">
    <property type="component" value="Chromosome 9"/>
</dbReference>
<feature type="domain" description="3-hydroxyacyl-CoA dehydrogenase C-terminal" evidence="9">
    <location>
        <begin position="205"/>
        <end position="273"/>
    </location>
</feature>
<comment type="pathway">
    <text evidence="2">Lipid metabolism.</text>
</comment>
<dbReference type="AlphaFoldDB" id="A0A9N9QS74"/>
<comment type="subcellular location">
    <subcellularLocation>
        <location evidence="1">Mitochondrion matrix</location>
    </subcellularLocation>
</comment>
<evidence type="ECO:0000256" key="7">
    <source>
        <dbReference type="ARBA" id="ARBA00023128"/>
    </source>
</evidence>
<dbReference type="InterPro" id="IPR008927">
    <property type="entry name" value="6-PGluconate_DH-like_C_sf"/>
</dbReference>
<evidence type="ECO:0000313" key="11">
    <source>
        <dbReference type="EMBL" id="CAG9773395.1"/>
    </source>
</evidence>
<dbReference type="SUPFAM" id="SSF51735">
    <property type="entry name" value="NAD(P)-binding Rossmann-fold domains"/>
    <property type="match status" value="1"/>
</dbReference>
<dbReference type="PANTHER" id="PTHR43561">
    <property type="match status" value="1"/>
</dbReference>
<dbReference type="InterPro" id="IPR052242">
    <property type="entry name" value="Mito_3-hydroxyacyl-CoA_DH"/>
</dbReference>
<dbReference type="Pfam" id="PF00725">
    <property type="entry name" value="3HCDH"/>
    <property type="match status" value="1"/>
</dbReference>
<dbReference type="InterPro" id="IPR006180">
    <property type="entry name" value="3-OHacyl-CoA_DH_CS"/>
</dbReference>
<dbReference type="InterPro" id="IPR006108">
    <property type="entry name" value="3HC_DH_C"/>
</dbReference>
<evidence type="ECO:0000256" key="2">
    <source>
        <dbReference type="ARBA" id="ARBA00005189"/>
    </source>
</evidence>
<evidence type="ECO:0000259" key="9">
    <source>
        <dbReference type="Pfam" id="PF00725"/>
    </source>
</evidence>
<evidence type="ECO:0000256" key="5">
    <source>
        <dbReference type="ARBA" id="ARBA00023002"/>
    </source>
</evidence>
<accession>A0A9N9QS74</accession>
<gene>
    <name evidence="11" type="ORF">CEUTPL_LOCUS13786</name>
</gene>
<name>A0A9N9QS74_9CUCU</name>
<dbReference type="EC" id="1.1.1.35" evidence="4"/>
<dbReference type="InterPro" id="IPR013328">
    <property type="entry name" value="6PGD_dom2"/>
</dbReference>
<keyword evidence="6" id="KW-0520">NAD</keyword>
<dbReference type="InterPro" id="IPR006176">
    <property type="entry name" value="3-OHacyl-CoA_DH_NAD-bd"/>
</dbReference>
<evidence type="ECO:0000313" key="12">
    <source>
        <dbReference type="Proteomes" id="UP001152799"/>
    </source>
</evidence>
<dbReference type="OrthoDB" id="5958943at2759"/>
<evidence type="ECO:0000256" key="1">
    <source>
        <dbReference type="ARBA" id="ARBA00004305"/>
    </source>
</evidence>
<dbReference type="GO" id="GO:0005759">
    <property type="term" value="C:mitochondrial matrix"/>
    <property type="evidence" value="ECO:0007669"/>
    <property type="project" value="UniProtKB-SubCell"/>
</dbReference>
<organism evidence="11 12">
    <name type="scientific">Ceutorhynchus assimilis</name>
    <name type="common">cabbage seed weevil</name>
    <dbReference type="NCBI Taxonomy" id="467358"/>
    <lineage>
        <taxon>Eukaryota</taxon>
        <taxon>Metazoa</taxon>
        <taxon>Ecdysozoa</taxon>
        <taxon>Arthropoda</taxon>
        <taxon>Hexapoda</taxon>
        <taxon>Insecta</taxon>
        <taxon>Pterygota</taxon>
        <taxon>Neoptera</taxon>
        <taxon>Endopterygota</taxon>
        <taxon>Coleoptera</taxon>
        <taxon>Polyphaga</taxon>
        <taxon>Cucujiformia</taxon>
        <taxon>Curculionidae</taxon>
        <taxon>Ceutorhynchinae</taxon>
        <taxon>Ceutorhynchus</taxon>
    </lineage>
</organism>
<dbReference type="GO" id="GO:0003857">
    <property type="term" value="F:(3S)-3-hydroxyacyl-CoA dehydrogenase (NAD+) activity"/>
    <property type="evidence" value="ECO:0007669"/>
    <property type="project" value="UniProtKB-EC"/>
</dbReference>
<reference evidence="11" key="1">
    <citation type="submission" date="2022-01" db="EMBL/GenBank/DDBJ databases">
        <authorList>
            <person name="King R."/>
        </authorList>
    </citation>
    <scope>NUCLEOTIDE SEQUENCE</scope>
</reference>
<dbReference type="Gene3D" id="3.40.50.720">
    <property type="entry name" value="NAD(P)-binding Rossmann-like Domain"/>
    <property type="match status" value="1"/>
</dbReference>
<evidence type="ECO:0000256" key="8">
    <source>
        <dbReference type="ARBA" id="ARBA00049556"/>
    </source>
</evidence>
<dbReference type="SUPFAM" id="SSF48179">
    <property type="entry name" value="6-phosphogluconate dehydrogenase C-terminal domain-like"/>
    <property type="match status" value="1"/>
</dbReference>
<keyword evidence="12" id="KW-1185">Reference proteome</keyword>
<evidence type="ECO:0000256" key="3">
    <source>
        <dbReference type="ARBA" id="ARBA00009463"/>
    </source>
</evidence>
<protein>
    <recommendedName>
        <fullName evidence="4">3-hydroxyacyl-CoA dehydrogenase</fullName>
        <ecNumber evidence="4">1.1.1.35</ecNumber>
    </recommendedName>
</protein>
<comment type="similarity">
    <text evidence="3">Belongs to the 3-hydroxyacyl-CoA dehydrogenase family.</text>
</comment>
<feature type="domain" description="3-hydroxyacyl-CoA dehydrogenase NAD binding" evidence="10">
    <location>
        <begin position="19"/>
        <end position="203"/>
    </location>
</feature>
<keyword evidence="7" id="KW-0496">Mitochondrion</keyword>
<keyword evidence="5" id="KW-0560">Oxidoreductase</keyword>
<dbReference type="PROSITE" id="PS00067">
    <property type="entry name" value="3HCDH"/>
    <property type="match status" value="1"/>
</dbReference>
<dbReference type="Gene3D" id="1.10.1040.10">
    <property type="entry name" value="N-(1-d-carboxylethyl)-l-norvaline Dehydrogenase, domain 2"/>
    <property type="match status" value="1"/>
</dbReference>
<comment type="catalytic activity">
    <reaction evidence="8">
        <text>a (3S)-3-hydroxyacyl-CoA + NAD(+) = a 3-oxoacyl-CoA + NADH + H(+)</text>
        <dbReference type="Rhea" id="RHEA:22432"/>
        <dbReference type="ChEBI" id="CHEBI:15378"/>
        <dbReference type="ChEBI" id="CHEBI:57318"/>
        <dbReference type="ChEBI" id="CHEBI:57540"/>
        <dbReference type="ChEBI" id="CHEBI:57945"/>
        <dbReference type="ChEBI" id="CHEBI:90726"/>
        <dbReference type="EC" id="1.1.1.35"/>
    </reaction>
</comment>
<dbReference type="Pfam" id="PF02737">
    <property type="entry name" value="3HCDH_N"/>
    <property type="match status" value="1"/>
</dbReference>
<dbReference type="PANTHER" id="PTHR43561:SF3">
    <property type="entry name" value="HYDROXYACYL-COENZYME A DEHYDROGENASE, MITOCHONDRIAL"/>
    <property type="match status" value="1"/>
</dbReference>
<sequence length="534" mass="59781">MLVVRRYISTTSSRNIIKKVTVYGAGHTGSVIAQTAAQHGNQTTLVDPKKTALKKASRTITHNLRNVAEQLYREHEVAQKKFVDETMSKIQLNTKIDPIEDVNLIIDAITEDLNAKRKLFKYLDQISPEETLFASSTNIFSISQIASAVNRKDKFGGLHFLKPEYQVPLLEIITIPEQSQDTYKSFVAWGKSLGKTCVTCKDTHGFIVNRLLLPYVAEALRMVERGEASPNDIDSAMKLIAGTSMGPIELSDLIGQDTLTAILEEWHKKYPKDNLFIPVGSKPKSVEVDWGICVLCKLSTGEDLTFPGRSNRPDKNEGYSKLAQNLEEFEKLGQVPKGLNVSSLKEGAGLLDTLINKAAGWHRTCYLEFSPSRLERARKKPRPSEPALPLISPVKTRTKKESFSPDICLFCGSVGTRYHVLSTVSTQHCSQEIYDCAKKMKDTQLLAKLAGASDSMAHTLKANYHNKCRANYMKRVKRMSASSEISSELEDLVQQKLELMNELGKSKVVQQRLLDKTSFHKGFEAREELVVKMQ</sequence>
<proteinExistence type="inferred from homology"/>
<evidence type="ECO:0000259" key="10">
    <source>
        <dbReference type="Pfam" id="PF02737"/>
    </source>
</evidence>
<dbReference type="EMBL" id="OU892285">
    <property type="protein sequence ID" value="CAG9773395.1"/>
    <property type="molecule type" value="Genomic_DNA"/>
</dbReference>
<evidence type="ECO:0000256" key="6">
    <source>
        <dbReference type="ARBA" id="ARBA00023027"/>
    </source>
</evidence>